<sequence>MKVIIEMTREEGRLAVSSGALLALLNEEEPVQNEKMCCSYPDTLAAVPEVKPEPAVEPAENVPGKVEPAQQPDPASPVAKPAGQAIAPAAPIATKERTYSLDELATAAMGLMQQGMQPQLQELLQQFGVIALPELPKGQYGAFATALRGMGAQI</sequence>
<gene>
    <name evidence="2" type="ORF">D0435_10835</name>
</gene>
<evidence type="ECO:0000256" key="1">
    <source>
        <dbReference type="SAM" id="MobiDB-lite"/>
    </source>
</evidence>
<reference evidence="2 3" key="1">
    <citation type="submission" date="2018-08" db="EMBL/GenBank/DDBJ databases">
        <title>Murine metabolic-syndrome-specific gut microbial biobank.</title>
        <authorList>
            <person name="Liu C."/>
        </authorList>
    </citation>
    <scope>NUCLEOTIDE SEQUENCE [LARGE SCALE GENOMIC DNA]</scope>
    <source>
        <strain evidence="2 3">28</strain>
    </source>
</reference>
<feature type="region of interest" description="Disordered" evidence="1">
    <location>
        <begin position="53"/>
        <end position="83"/>
    </location>
</feature>
<dbReference type="RefSeq" id="WP_160202437.1">
    <property type="nucleotide sequence ID" value="NZ_QXWK01000020.1"/>
</dbReference>
<evidence type="ECO:0000313" key="3">
    <source>
        <dbReference type="Proteomes" id="UP000446866"/>
    </source>
</evidence>
<accession>A0A845QQ32</accession>
<dbReference type="AlphaFoldDB" id="A0A845QQ32"/>
<comment type="caution">
    <text evidence="2">The sequence shown here is derived from an EMBL/GenBank/DDBJ whole genome shotgun (WGS) entry which is preliminary data.</text>
</comment>
<organism evidence="2 3">
    <name type="scientific">Anaerotruncus colihominis</name>
    <dbReference type="NCBI Taxonomy" id="169435"/>
    <lineage>
        <taxon>Bacteria</taxon>
        <taxon>Bacillati</taxon>
        <taxon>Bacillota</taxon>
        <taxon>Clostridia</taxon>
        <taxon>Eubacteriales</taxon>
        <taxon>Oscillospiraceae</taxon>
        <taxon>Anaerotruncus</taxon>
    </lineage>
</organism>
<protein>
    <submittedName>
        <fullName evidence="2">Uncharacterized protein</fullName>
    </submittedName>
</protein>
<evidence type="ECO:0000313" key="2">
    <source>
        <dbReference type="EMBL" id="NBH62148.1"/>
    </source>
</evidence>
<dbReference type="EMBL" id="QXWK01000020">
    <property type="protein sequence ID" value="NBH62148.1"/>
    <property type="molecule type" value="Genomic_DNA"/>
</dbReference>
<keyword evidence="3" id="KW-1185">Reference proteome</keyword>
<name>A0A845QQ32_9FIRM</name>
<proteinExistence type="predicted"/>
<dbReference type="Proteomes" id="UP000446866">
    <property type="component" value="Unassembled WGS sequence"/>
</dbReference>